<evidence type="ECO:0000256" key="1">
    <source>
        <dbReference type="ARBA" id="ARBA00022679"/>
    </source>
</evidence>
<feature type="binding site" evidence="5">
    <location>
        <position position="44"/>
    </location>
    <ligand>
        <name>ATP</name>
        <dbReference type="ChEBI" id="CHEBI:30616"/>
    </ligand>
</feature>
<feature type="region of interest" description="Disordered" evidence="6">
    <location>
        <begin position="466"/>
        <end position="573"/>
    </location>
</feature>
<feature type="compositionally biased region" description="Polar residues" evidence="6">
    <location>
        <begin position="315"/>
        <end position="335"/>
    </location>
</feature>
<evidence type="ECO:0000256" key="5">
    <source>
        <dbReference type="PROSITE-ProRule" id="PRU10141"/>
    </source>
</evidence>
<evidence type="ECO:0000256" key="7">
    <source>
        <dbReference type="SAM" id="Phobius"/>
    </source>
</evidence>
<sequence length="675" mass="68254">MIVDRERVEKALPGYTVAERLGSGAFGLVLAGEHRRMGRPVAIKVMEAAGPEGTTGGFADEARVLAGLDHPHVLRVHDYVEAEGLCLVVMELLAGGTLARRQAGMRPEEACAVGLAVAAALGHAHDHGVLHRDIKADNVLFATDGTPKVSDFGIAKLFEGTAVTASNMAGTPMYMAPEQIQGGRLGPSTDLYALGALLYRLLAGRPPFDPKQPLPVLWNQHLTAPPPPMAGVAPPLAAVVLRALEKAAADRHPDAAGFALDLAHAATEAFGTGWTARAGLPLRLDDVVRRVTDAPVSAPSRIPTDVADVARGLPSGQTSVTLNGRANPTTSTSRPVLSVTAPPLVTPMAESAVTESKAAESASLVAPQRPPAAVAPSSSFAAAAGSVVEAAPDSAVTATPSGPGTQSPPPSLVDRSAEPGPPGGRPRRHAVRLAVVGAVVVIVLAIMMGVLGSDILAGEDRRSAGGNNGLMASKESQGTVTTPASAETQAAATPTAVGSSAAVSSDSPTTAGPSAGPRQSGFSAVASGPAATTAGPAAARPADTGPGAAAPPANPGQQGPAGPGGDPNYVSGSETSVPGCAGWVDFNGPLYGTLSAGNASCSAQVTTVDQAHDAAPGNVSLNAANYARVNSKPPSYFAFGYYRYAVRICIWNQNEPSHKECSPTYINTQGKVTRG</sequence>
<feature type="compositionally biased region" description="Polar residues" evidence="6">
    <location>
        <begin position="474"/>
        <end position="488"/>
    </location>
</feature>
<accession>A0A2I2KUR1</accession>
<dbReference type="Pfam" id="PF00069">
    <property type="entry name" value="Pkinase"/>
    <property type="match status" value="1"/>
</dbReference>
<evidence type="ECO:0000256" key="3">
    <source>
        <dbReference type="ARBA" id="ARBA00022777"/>
    </source>
</evidence>
<keyword evidence="10" id="KW-1185">Reference proteome</keyword>
<evidence type="ECO:0000256" key="2">
    <source>
        <dbReference type="ARBA" id="ARBA00022741"/>
    </source>
</evidence>
<keyword evidence="1" id="KW-0808">Transferase</keyword>
<dbReference type="CDD" id="cd14014">
    <property type="entry name" value="STKc_PknB_like"/>
    <property type="match status" value="1"/>
</dbReference>
<dbReference type="Proteomes" id="UP000234331">
    <property type="component" value="Unassembled WGS sequence"/>
</dbReference>
<keyword evidence="7" id="KW-0472">Membrane</keyword>
<proteinExistence type="predicted"/>
<dbReference type="GO" id="GO:0005524">
    <property type="term" value="F:ATP binding"/>
    <property type="evidence" value="ECO:0007669"/>
    <property type="project" value="UniProtKB-UniRule"/>
</dbReference>
<evidence type="ECO:0000313" key="10">
    <source>
        <dbReference type="Proteomes" id="UP000234331"/>
    </source>
</evidence>
<organism evidence="9 10">
    <name type="scientific">Frankia canadensis</name>
    <dbReference type="NCBI Taxonomy" id="1836972"/>
    <lineage>
        <taxon>Bacteria</taxon>
        <taxon>Bacillati</taxon>
        <taxon>Actinomycetota</taxon>
        <taxon>Actinomycetes</taxon>
        <taxon>Frankiales</taxon>
        <taxon>Frankiaceae</taxon>
        <taxon>Frankia</taxon>
    </lineage>
</organism>
<evidence type="ECO:0000256" key="4">
    <source>
        <dbReference type="ARBA" id="ARBA00022840"/>
    </source>
</evidence>
<evidence type="ECO:0000313" key="9">
    <source>
        <dbReference type="EMBL" id="SNQ49407.1"/>
    </source>
</evidence>
<name>A0A2I2KUR1_9ACTN</name>
<gene>
    <name evidence="9" type="ORF">FRACA_330010</name>
</gene>
<keyword evidence="7" id="KW-1133">Transmembrane helix</keyword>
<dbReference type="SUPFAM" id="SSF56112">
    <property type="entry name" value="Protein kinase-like (PK-like)"/>
    <property type="match status" value="1"/>
</dbReference>
<dbReference type="PANTHER" id="PTHR43289">
    <property type="entry name" value="MITOGEN-ACTIVATED PROTEIN KINASE KINASE KINASE 20-RELATED"/>
    <property type="match status" value="1"/>
</dbReference>
<dbReference type="EMBL" id="FZMO01000257">
    <property type="protein sequence ID" value="SNQ49407.1"/>
    <property type="molecule type" value="Genomic_DNA"/>
</dbReference>
<dbReference type="PROSITE" id="PS00108">
    <property type="entry name" value="PROTEIN_KINASE_ST"/>
    <property type="match status" value="1"/>
</dbReference>
<evidence type="ECO:0000259" key="8">
    <source>
        <dbReference type="PROSITE" id="PS50011"/>
    </source>
</evidence>
<feature type="region of interest" description="Disordered" evidence="6">
    <location>
        <begin position="313"/>
        <end position="342"/>
    </location>
</feature>
<dbReference type="PANTHER" id="PTHR43289:SF30">
    <property type="entry name" value="NON-SPECIFIC SERINE_THREONINE PROTEIN KINASE"/>
    <property type="match status" value="1"/>
</dbReference>
<feature type="transmembrane region" description="Helical" evidence="7">
    <location>
        <begin position="433"/>
        <end position="452"/>
    </location>
</feature>
<feature type="domain" description="Protein kinase" evidence="8">
    <location>
        <begin position="15"/>
        <end position="267"/>
    </location>
</feature>
<dbReference type="InterPro" id="IPR011009">
    <property type="entry name" value="Kinase-like_dom_sf"/>
</dbReference>
<dbReference type="RefSeq" id="WP_101832901.1">
    <property type="nucleotide sequence ID" value="NZ_FZMO01000257.1"/>
</dbReference>
<keyword evidence="3 9" id="KW-0418">Kinase</keyword>
<dbReference type="SMART" id="SM00220">
    <property type="entry name" value="S_TKc"/>
    <property type="match status" value="1"/>
</dbReference>
<feature type="compositionally biased region" description="Low complexity" evidence="6">
    <location>
        <begin position="528"/>
        <end position="558"/>
    </location>
</feature>
<keyword evidence="9" id="KW-0723">Serine/threonine-protein kinase</keyword>
<keyword evidence="4 5" id="KW-0067">ATP-binding</keyword>
<keyword evidence="7" id="KW-0812">Transmembrane</keyword>
<keyword evidence="2 5" id="KW-0547">Nucleotide-binding</keyword>
<dbReference type="InterPro" id="IPR008271">
    <property type="entry name" value="Ser/Thr_kinase_AS"/>
</dbReference>
<dbReference type="AlphaFoldDB" id="A0A2I2KUR1"/>
<dbReference type="Gene3D" id="1.10.510.10">
    <property type="entry name" value="Transferase(Phosphotransferase) domain 1"/>
    <property type="match status" value="1"/>
</dbReference>
<feature type="compositionally biased region" description="Low complexity" evidence="6">
    <location>
        <begin position="490"/>
        <end position="511"/>
    </location>
</feature>
<dbReference type="InterPro" id="IPR000719">
    <property type="entry name" value="Prot_kinase_dom"/>
</dbReference>
<evidence type="ECO:0000256" key="6">
    <source>
        <dbReference type="SAM" id="MobiDB-lite"/>
    </source>
</evidence>
<dbReference type="PROSITE" id="PS50011">
    <property type="entry name" value="PROTEIN_KINASE_DOM"/>
    <property type="match status" value="1"/>
</dbReference>
<feature type="region of interest" description="Disordered" evidence="6">
    <location>
        <begin position="393"/>
        <end position="427"/>
    </location>
</feature>
<protein>
    <submittedName>
        <fullName evidence="9">Serine/threonine protein kinase</fullName>
    </submittedName>
</protein>
<dbReference type="PROSITE" id="PS00107">
    <property type="entry name" value="PROTEIN_KINASE_ATP"/>
    <property type="match status" value="1"/>
</dbReference>
<dbReference type="InterPro" id="IPR017441">
    <property type="entry name" value="Protein_kinase_ATP_BS"/>
</dbReference>
<reference evidence="9 10" key="1">
    <citation type="submission" date="2017-06" db="EMBL/GenBank/DDBJ databases">
        <authorList>
            <person name="Kim H.J."/>
            <person name="Triplett B.A."/>
        </authorList>
    </citation>
    <scope>NUCLEOTIDE SEQUENCE [LARGE SCALE GENOMIC DNA]</scope>
    <source>
        <strain evidence="9">FRACA_ARgP5</strain>
    </source>
</reference>
<dbReference type="OrthoDB" id="3213994at2"/>
<dbReference type="GO" id="GO:0004674">
    <property type="term" value="F:protein serine/threonine kinase activity"/>
    <property type="evidence" value="ECO:0007669"/>
    <property type="project" value="UniProtKB-KW"/>
</dbReference>